<evidence type="ECO:0000313" key="1">
    <source>
        <dbReference type="EMBL" id="MCJ2180166.1"/>
    </source>
</evidence>
<proteinExistence type="predicted"/>
<evidence type="ECO:0000313" key="2">
    <source>
        <dbReference type="Proteomes" id="UP001162880"/>
    </source>
</evidence>
<dbReference type="EMBL" id="JALHLE010000028">
    <property type="protein sequence ID" value="MCJ2180166.1"/>
    <property type="molecule type" value="Genomic_DNA"/>
</dbReference>
<protein>
    <submittedName>
        <fullName evidence="1">Uncharacterized protein</fullName>
    </submittedName>
</protein>
<accession>A0ABT0B5K4</accession>
<reference evidence="1" key="1">
    <citation type="submission" date="2022-03" db="EMBL/GenBank/DDBJ databases">
        <title>Identification of a novel bacterium isolated from mangrove sediments.</title>
        <authorList>
            <person name="Pan X."/>
        </authorList>
    </citation>
    <scope>NUCLEOTIDE SEQUENCE</scope>
    <source>
        <strain evidence="1">B2580</strain>
    </source>
</reference>
<name>A0ABT0B5K4_9SPHN</name>
<dbReference type="Proteomes" id="UP001162880">
    <property type="component" value="Unassembled WGS sequence"/>
</dbReference>
<gene>
    <name evidence="1" type="ORF">MTR64_16465</name>
</gene>
<sequence length="96" mass="10910">MDNLLEQIKTRLTAAGLTVENDGHFSDGYCRWYVADHVDETCVYVLISKDMNGHPQFWCECPNSVSTTYTTPIYTKIGDARDEVVGAHVTRRRGIR</sequence>
<comment type="caution">
    <text evidence="1">The sequence shown here is derived from an EMBL/GenBank/DDBJ whole genome shotgun (WGS) entry which is preliminary data.</text>
</comment>
<keyword evidence="2" id="KW-1185">Reference proteome</keyword>
<organism evidence="1 2">
    <name type="scientific">Novosphingobium album</name>
    <name type="common">ex Hu et al. 2023</name>
    <dbReference type="NCBI Taxonomy" id="2930093"/>
    <lineage>
        <taxon>Bacteria</taxon>
        <taxon>Pseudomonadati</taxon>
        <taxon>Pseudomonadota</taxon>
        <taxon>Alphaproteobacteria</taxon>
        <taxon>Sphingomonadales</taxon>
        <taxon>Sphingomonadaceae</taxon>
        <taxon>Novosphingobium</taxon>
    </lineage>
</organism>
<dbReference type="RefSeq" id="WP_188821218.1">
    <property type="nucleotide sequence ID" value="NZ_JALHLE010000028.1"/>
</dbReference>